<protein>
    <submittedName>
        <fullName evidence="2">Uncharacterized protein</fullName>
    </submittedName>
</protein>
<dbReference type="Proteomes" id="UP000663850">
    <property type="component" value="Unassembled WGS sequence"/>
</dbReference>
<comment type="caution">
    <text evidence="2">The sequence shown here is derived from an EMBL/GenBank/DDBJ whole genome shotgun (WGS) entry which is preliminary data.</text>
</comment>
<keyword evidence="1" id="KW-0812">Transmembrane</keyword>
<organism evidence="2 3">
    <name type="scientific">Rhizoctonia solani</name>
    <dbReference type="NCBI Taxonomy" id="456999"/>
    <lineage>
        <taxon>Eukaryota</taxon>
        <taxon>Fungi</taxon>
        <taxon>Dikarya</taxon>
        <taxon>Basidiomycota</taxon>
        <taxon>Agaricomycotina</taxon>
        <taxon>Agaricomycetes</taxon>
        <taxon>Cantharellales</taxon>
        <taxon>Ceratobasidiaceae</taxon>
        <taxon>Rhizoctonia</taxon>
    </lineage>
</organism>
<name>A0A8H3DP24_9AGAM</name>
<gene>
    <name evidence="2" type="ORF">RDB_LOCUS137050</name>
</gene>
<evidence type="ECO:0000256" key="1">
    <source>
        <dbReference type="SAM" id="Phobius"/>
    </source>
</evidence>
<reference evidence="2" key="1">
    <citation type="submission" date="2021-01" db="EMBL/GenBank/DDBJ databases">
        <authorList>
            <person name="Kaushik A."/>
        </authorList>
    </citation>
    <scope>NUCLEOTIDE SEQUENCE</scope>
    <source>
        <strain evidence="2">Type strain: AG8-Rh-89/</strain>
    </source>
</reference>
<proteinExistence type="predicted"/>
<sequence length="173" mass="19586">MTIALNHLRRFNHSIHCSEVIFVPLQLVYMAMCFMHLITAANFITTESAAPLGLSFYTYSHTTSNIDLAYSLKDLLALRFSVSNANPLTLKPPKLRLGVTRSSSTLRTILKLSRCVYMTSHSTLLDKRWPLHTSTLDSYMAHYRLPTHTVVADPFCTTRMNLLHRSNTIIGAE</sequence>
<feature type="transmembrane region" description="Helical" evidence="1">
    <location>
        <begin position="21"/>
        <end position="44"/>
    </location>
</feature>
<keyword evidence="1" id="KW-1133">Transmembrane helix</keyword>
<dbReference type="AlphaFoldDB" id="A0A8H3DP24"/>
<evidence type="ECO:0000313" key="3">
    <source>
        <dbReference type="Proteomes" id="UP000663850"/>
    </source>
</evidence>
<evidence type="ECO:0000313" key="2">
    <source>
        <dbReference type="EMBL" id="CAE6534382.1"/>
    </source>
</evidence>
<keyword evidence="1" id="KW-0472">Membrane</keyword>
<accession>A0A8H3DP24</accession>
<dbReference type="EMBL" id="CAJMWZ010007205">
    <property type="protein sequence ID" value="CAE6534382.1"/>
    <property type="molecule type" value="Genomic_DNA"/>
</dbReference>